<organism evidence="1 2">
    <name type="scientific">Quercus suber</name>
    <name type="common">Cork oak</name>
    <dbReference type="NCBI Taxonomy" id="58331"/>
    <lineage>
        <taxon>Eukaryota</taxon>
        <taxon>Viridiplantae</taxon>
        <taxon>Streptophyta</taxon>
        <taxon>Embryophyta</taxon>
        <taxon>Tracheophyta</taxon>
        <taxon>Spermatophyta</taxon>
        <taxon>Magnoliopsida</taxon>
        <taxon>eudicotyledons</taxon>
        <taxon>Gunneridae</taxon>
        <taxon>Pentapetalae</taxon>
        <taxon>rosids</taxon>
        <taxon>fabids</taxon>
        <taxon>Fagales</taxon>
        <taxon>Fagaceae</taxon>
        <taxon>Quercus</taxon>
    </lineage>
</organism>
<accession>A0AAW0K4T7</accession>
<name>A0AAW0K4T7_QUESU</name>
<protein>
    <submittedName>
        <fullName evidence="1">Uncharacterized protein</fullName>
    </submittedName>
</protein>
<comment type="caution">
    <text evidence="1">The sequence shown here is derived from an EMBL/GenBank/DDBJ whole genome shotgun (WGS) entry which is preliminary data.</text>
</comment>
<dbReference type="EMBL" id="PKMF04000404">
    <property type="protein sequence ID" value="KAK7833561.1"/>
    <property type="molecule type" value="Genomic_DNA"/>
</dbReference>
<proteinExistence type="predicted"/>
<keyword evidence="2" id="KW-1185">Reference proteome</keyword>
<dbReference type="AlphaFoldDB" id="A0AAW0K4T7"/>
<reference evidence="1 2" key="1">
    <citation type="journal article" date="2018" name="Sci. Data">
        <title>The draft genome sequence of cork oak.</title>
        <authorList>
            <person name="Ramos A.M."/>
            <person name="Usie A."/>
            <person name="Barbosa P."/>
            <person name="Barros P.M."/>
            <person name="Capote T."/>
            <person name="Chaves I."/>
            <person name="Simoes F."/>
            <person name="Abreu I."/>
            <person name="Carrasquinho I."/>
            <person name="Faro C."/>
            <person name="Guimaraes J.B."/>
            <person name="Mendonca D."/>
            <person name="Nobrega F."/>
            <person name="Rodrigues L."/>
            <person name="Saibo N.J.M."/>
            <person name="Varela M.C."/>
            <person name="Egas C."/>
            <person name="Matos J."/>
            <person name="Miguel C.M."/>
            <person name="Oliveira M.M."/>
            <person name="Ricardo C.P."/>
            <person name="Goncalves S."/>
        </authorList>
    </citation>
    <scope>NUCLEOTIDE SEQUENCE [LARGE SCALE GENOMIC DNA]</scope>
    <source>
        <strain evidence="2">cv. HL8</strain>
    </source>
</reference>
<evidence type="ECO:0000313" key="1">
    <source>
        <dbReference type="EMBL" id="KAK7833561.1"/>
    </source>
</evidence>
<evidence type="ECO:0000313" key="2">
    <source>
        <dbReference type="Proteomes" id="UP000237347"/>
    </source>
</evidence>
<dbReference type="Proteomes" id="UP000237347">
    <property type="component" value="Unassembled WGS sequence"/>
</dbReference>
<gene>
    <name evidence="1" type="ORF">CFP56_025518</name>
</gene>
<sequence length="108" mass="12316">MINRAEFSLVDLKHSHLLIKKKKEKKKKKKKALSFTCVTKFTRELRQSVRWKNCLCLPTTHVRSFRCQHHQNSSLPPGGSIGTNLSASVTHSKLSCSLFHMGIKPMAQ</sequence>